<evidence type="ECO:0000313" key="3">
    <source>
        <dbReference type="Proteomes" id="UP000263957"/>
    </source>
</evidence>
<proteinExistence type="predicted"/>
<protein>
    <submittedName>
        <fullName evidence="2">DUF4345 domain-containing protein</fullName>
    </submittedName>
</protein>
<accession>A0A356W9Y5</accession>
<keyword evidence="1" id="KW-0472">Membrane</keyword>
<feature type="transmembrane region" description="Helical" evidence="1">
    <location>
        <begin position="49"/>
        <end position="68"/>
    </location>
</feature>
<dbReference type="Pfam" id="PF14248">
    <property type="entry name" value="DUF4345"/>
    <property type="match status" value="1"/>
</dbReference>
<feature type="transmembrane region" description="Helical" evidence="1">
    <location>
        <begin position="103"/>
        <end position="124"/>
    </location>
</feature>
<dbReference type="Proteomes" id="UP000263957">
    <property type="component" value="Unassembled WGS sequence"/>
</dbReference>
<keyword evidence="1" id="KW-1133">Transmembrane helix</keyword>
<dbReference type="AlphaFoldDB" id="A0A356W9Y5"/>
<gene>
    <name evidence="2" type="ORF">DD728_12510</name>
</gene>
<dbReference type="EMBL" id="DOGS01000249">
    <property type="protein sequence ID" value="HBQ49676.1"/>
    <property type="molecule type" value="Genomic_DNA"/>
</dbReference>
<feature type="transmembrane region" description="Helical" evidence="1">
    <location>
        <begin position="75"/>
        <end position="97"/>
    </location>
</feature>
<dbReference type="InterPro" id="IPR025597">
    <property type="entry name" value="DUF4345"/>
</dbReference>
<evidence type="ECO:0000313" key="2">
    <source>
        <dbReference type="EMBL" id="HBQ49676.1"/>
    </source>
</evidence>
<name>A0A356W9Y5_9PROT</name>
<organism evidence="2 3">
    <name type="scientific">Hyphomonas atlantica</name>
    <dbReference type="NCBI Taxonomy" id="1280948"/>
    <lineage>
        <taxon>Bacteria</taxon>
        <taxon>Pseudomonadati</taxon>
        <taxon>Pseudomonadota</taxon>
        <taxon>Alphaproteobacteria</taxon>
        <taxon>Hyphomonadales</taxon>
        <taxon>Hyphomonadaceae</taxon>
        <taxon>Hyphomonas</taxon>
    </lineage>
</organism>
<evidence type="ECO:0000256" key="1">
    <source>
        <dbReference type="SAM" id="Phobius"/>
    </source>
</evidence>
<comment type="caution">
    <text evidence="2">The sequence shown here is derived from an EMBL/GenBank/DDBJ whole genome shotgun (WGS) entry which is preliminary data.</text>
</comment>
<sequence>MTQPLTRILLAVSGTTGLTIGLAILFRPHAFLASSGISLGSDASLLSEIRAPGGLLLLGSLVTLSGAIRHNLMQTGLVFSALIYSTYGLSRLVSIVLDGIPSPSLQLAALIELVIGALSLFALLQHGKISGEEK</sequence>
<keyword evidence="1" id="KW-0812">Transmembrane</keyword>
<reference evidence="2 3" key="1">
    <citation type="journal article" date="2018" name="Nat. Biotechnol.">
        <title>A standardized bacterial taxonomy based on genome phylogeny substantially revises the tree of life.</title>
        <authorList>
            <person name="Parks D.H."/>
            <person name="Chuvochina M."/>
            <person name="Waite D.W."/>
            <person name="Rinke C."/>
            <person name="Skarshewski A."/>
            <person name="Chaumeil P.A."/>
            <person name="Hugenholtz P."/>
        </authorList>
    </citation>
    <scope>NUCLEOTIDE SEQUENCE [LARGE SCALE GENOMIC DNA]</scope>
    <source>
        <strain evidence="2">UBA10378</strain>
    </source>
</reference>